<dbReference type="Gene3D" id="2.60.120.260">
    <property type="entry name" value="Galactose-binding domain-like"/>
    <property type="match status" value="1"/>
</dbReference>
<dbReference type="OrthoDB" id="1939004at2"/>
<evidence type="ECO:0000313" key="3">
    <source>
        <dbReference type="EMBL" id="MZP44503.1"/>
    </source>
</evidence>
<sequence>MRNLNHTRPRNGTSASTNRVVRKIISFIAIFTLLISNLYVLPGYAFSGPREIVFIDNNVDDYQTLADGVGNEAEVHILDAAKDGLAQMANILSGRSDIDALHVLSHGAAAAVELGALRLTEETLPDHINDLKNIGSALRPGGDVLFYGCNIAEGEKGRKFIADVAAAIGRDVAASDDRTGSSDKKGNWQLEAATGDISTKSLSVQKWKGDLAIDTTHLIGNFYSTVPGEGLTGGVTVANDNDWHTYTLTFTATEANTAISFLFRNEPSAFFVDDFSVKRVGDNTELLINGGMEKGVVTGTLLNDKPSQPKDWSLIGTPTVNAGGAVYNDLHKIDESDPNEIPTIPYAKTGLFYWMDGAMGGFDGIQQVIPTQIGQTYTLSFALKNAGAWNGTQADTTGVSNGDITQVLVYAGGLPGGFTVTPAPVEWLSSVAGQTAGSAGGGDGSSAGSAITWDVNVGEAKGSLSLSDIAAAPGATVNLYSNAAFTTEVTGSDTIALTGGGATTAYIRVTSQDTSTVSYYAVTIHRPASSNAGLTSVAGQTGTPGGGTGADASHPITWSVNVAGAKGTLSTADIAVAPDATFKLFSNAGYTAEVTGSNTITLTDGGATTAYIKVTAQDTTTAKYYAVTINRAASDSTPP</sequence>
<feature type="non-terminal residue" evidence="3">
    <location>
        <position position="639"/>
    </location>
</feature>
<protein>
    <submittedName>
        <fullName evidence="3">DUF4347 domain-containing protein</fullName>
    </submittedName>
</protein>
<keyword evidence="1" id="KW-0812">Transmembrane</keyword>
<organism evidence="3 4">
    <name type="scientific">Heliomicrobium gestii</name>
    <name type="common">Heliobacterium gestii</name>
    <dbReference type="NCBI Taxonomy" id="2699"/>
    <lineage>
        <taxon>Bacteria</taxon>
        <taxon>Bacillati</taxon>
        <taxon>Bacillota</taxon>
        <taxon>Clostridia</taxon>
        <taxon>Eubacteriales</taxon>
        <taxon>Heliobacteriaceae</taxon>
        <taxon>Heliomicrobium</taxon>
    </lineage>
</organism>
<evidence type="ECO:0000259" key="2">
    <source>
        <dbReference type="Pfam" id="PF14252"/>
    </source>
</evidence>
<dbReference type="InterPro" id="IPR025592">
    <property type="entry name" value="DUF4347"/>
</dbReference>
<dbReference type="RefSeq" id="WP_161263068.1">
    <property type="nucleotide sequence ID" value="NZ_WXEX01000017.1"/>
</dbReference>
<dbReference type="AlphaFoldDB" id="A0A845LMB1"/>
<feature type="domain" description="DUF4347" evidence="2">
    <location>
        <begin position="52"/>
        <end position="203"/>
    </location>
</feature>
<feature type="transmembrane region" description="Helical" evidence="1">
    <location>
        <begin position="20"/>
        <end position="41"/>
    </location>
</feature>
<dbReference type="Pfam" id="PF14252">
    <property type="entry name" value="DUF4347"/>
    <property type="match status" value="1"/>
</dbReference>
<evidence type="ECO:0000256" key="1">
    <source>
        <dbReference type="SAM" id="Phobius"/>
    </source>
</evidence>
<evidence type="ECO:0000313" key="4">
    <source>
        <dbReference type="Proteomes" id="UP000471031"/>
    </source>
</evidence>
<gene>
    <name evidence="3" type="ORF">GTO89_15835</name>
</gene>
<name>A0A845LMB1_HELGE</name>
<accession>A0A845LMB1</accession>
<dbReference type="Proteomes" id="UP000471031">
    <property type="component" value="Unassembled WGS sequence"/>
</dbReference>
<reference evidence="3 4" key="1">
    <citation type="submission" date="2020-01" db="EMBL/GenBank/DDBJ databases">
        <title>Whole genome sequence of Heliobacterium gestii DSM 11169.</title>
        <authorList>
            <person name="Kyndt J.A."/>
            <person name="Meyer T.E."/>
        </authorList>
    </citation>
    <scope>NUCLEOTIDE SEQUENCE [LARGE SCALE GENOMIC DNA]</scope>
    <source>
        <strain evidence="3 4">DSM 11169</strain>
    </source>
</reference>
<dbReference type="EMBL" id="WXEX01000017">
    <property type="protein sequence ID" value="MZP44503.1"/>
    <property type="molecule type" value="Genomic_DNA"/>
</dbReference>
<keyword evidence="1" id="KW-0472">Membrane</keyword>
<proteinExistence type="predicted"/>
<keyword evidence="4" id="KW-1185">Reference proteome</keyword>
<comment type="caution">
    <text evidence="3">The sequence shown here is derived from an EMBL/GenBank/DDBJ whole genome shotgun (WGS) entry which is preliminary data.</text>
</comment>
<keyword evidence="1" id="KW-1133">Transmembrane helix</keyword>